<evidence type="ECO:0000313" key="4">
    <source>
        <dbReference type="Proteomes" id="UP000242561"/>
    </source>
</evidence>
<dbReference type="EMBL" id="CP018154">
    <property type="protein sequence ID" value="APG63839.1"/>
    <property type="molecule type" value="Genomic_DNA"/>
</dbReference>
<name>A0A1L3JFF6_9SPHN</name>
<keyword evidence="4" id="KW-1185">Reference proteome</keyword>
<evidence type="ECO:0000256" key="2">
    <source>
        <dbReference type="HAMAP-Rule" id="MF_00338"/>
    </source>
</evidence>
<reference evidence="3 4" key="1">
    <citation type="submission" date="2016-11" db="EMBL/GenBank/DDBJ databases">
        <title>Sphingorhabdus sp. LPB0140, isolated from marine environment.</title>
        <authorList>
            <person name="Kim E."/>
            <person name="Yi H."/>
        </authorList>
    </citation>
    <scope>NUCLEOTIDE SEQUENCE [LARGE SCALE GENOMIC DNA]</scope>
    <source>
        <strain evidence="3 4">LPB0140</strain>
    </source>
</reference>
<gene>
    <name evidence="3" type="ORF">LPB140_11830</name>
</gene>
<dbReference type="PANTHER" id="PTHR34068">
    <property type="entry name" value="UPF0145 PROTEIN YBJQ"/>
    <property type="match status" value="1"/>
</dbReference>
<accession>A0A1L3JFF6</accession>
<proteinExistence type="inferred from homology"/>
<dbReference type="RefSeq" id="WP_072560978.1">
    <property type="nucleotide sequence ID" value="NZ_CP018154.1"/>
</dbReference>
<sequence>MLVASTHHVEGRPVKEHLGLVTGEVIVGANFFRDIFASVTDFVGGRSGKYEKVLKRGREEALYEMQMEAVNLGANAVIAVNIDYGVVGSKGSMMLVSVTGTAVRI</sequence>
<dbReference type="HAMAP" id="MF_00338">
    <property type="entry name" value="UPF0145"/>
    <property type="match status" value="1"/>
</dbReference>
<dbReference type="SUPFAM" id="SSF117782">
    <property type="entry name" value="YbjQ-like"/>
    <property type="match status" value="1"/>
</dbReference>
<dbReference type="Pfam" id="PF01906">
    <property type="entry name" value="YbjQ_1"/>
    <property type="match status" value="1"/>
</dbReference>
<dbReference type="PANTHER" id="PTHR34068:SF1">
    <property type="entry name" value="UPF0145 PROTEIN YBJQ"/>
    <property type="match status" value="1"/>
</dbReference>
<organism evidence="3 4">
    <name type="scientific">Sphingorhabdus lutea</name>
    <dbReference type="NCBI Taxonomy" id="1913578"/>
    <lineage>
        <taxon>Bacteria</taxon>
        <taxon>Pseudomonadati</taxon>
        <taxon>Pseudomonadota</taxon>
        <taxon>Alphaproteobacteria</taxon>
        <taxon>Sphingomonadales</taxon>
        <taxon>Sphingomonadaceae</taxon>
        <taxon>Sphingorhabdus</taxon>
    </lineage>
</organism>
<dbReference type="Proteomes" id="UP000242561">
    <property type="component" value="Chromosome"/>
</dbReference>
<dbReference type="OrthoDB" id="9796448at2"/>
<comment type="similarity">
    <text evidence="1 2">Belongs to the UPF0145 family.</text>
</comment>
<dbReference type="InterPro" id="IPR002765">
    <property type="entry name" value="UPF0145_YbjQ-like"/>
</dbReference>
<dbReference type="KEGG" id="sphl:LPB140_11830"/>
<evidence type="ECO:0000256" key="1">
    <source>
        <dbReference type="ARBA" id="ARBA00010751"/>
    </source>
</evidence>
<protein>
    <recommendedName>
        <fullName evidence="2">UPF0145 protein LPB140_11830</fullName>
    </recommendedName>
</protein>
<dbReference type="STRING" id="1913578.LPB140_11830"/>
<dbReference type="AlphaFoldDB" id="A0A1L3JFF6"/>
<dbReference type="Gene3D" id="3.30.110.70">
    <property type="entry name" value="Hypothetical protein apc22750. Chain B"/>
    <property type="match status" value="1"/>
</dbReference>
<evidence type="ECO:0000313" key="3">
    <source>
        <dbReference type="EMBL" id="APG63839.1"/>
    </source>
</evidence>
<dbReference type="InterPro" id="IPR035439">
    <property type="entry name" value="UPF0145_dom_sf"/>
</dbReference>